<dbReference type="EMBL" id="CP140255">
    <property type="protein sequence ID" value="WQH10863.1"/>
    <property type="molecule type" value="Genomic_DNA"/>
</dbReference>
<dbReference type="Proteomes" id="UP001324794">
    <property type="component" value="Chromosome"/>
</dbReference>
<evidence type="ECO:0008006" key="3">
    <source>
        <dbReference type="Google" id="ProtNLM"/>
    </source>
</evidence>
<dbReference type="RefSeq" id="WP_133732603.1">
    <property type="nucleotide sequence ID" value="NZ_CP140255.1"/>
</dbReference>
<evidence type="ECO:0000313" key="1">
    <source>
        <dbReference type="EMBL" id="WQH10863.1"/>
    </source>
</evidence>
<proteinExistence type="predicted"/>
<protein>
    <recommendedName>
        <fullName evidence="3">Lipoprotein</fullName>
    </recommendedName>
</protein>
<sequence>MQRKWMVTLVSALLVTGCVESKEAEREPSSVKEQFDRLEAINDDRKAVLDGLEDKALAQLLWQEQHSNYFDMLNLIPFHMVPDQFQYTQPWLLRLEDYADLADLTDTYVQSLLAFSSYDHPQCMGYSDHHGLKLSQGFEFPFRHYLDFPQMAFEDGRTLELPEVTNQQRETADVVYTGESFCFKAPFTADDPQPLTVSGEFHADLPTALLEFEFTADDVGKTAEQGGYLVTLLEFANGRYEIEVDAEEGTPMNFGNRDILAEAVDAHGQYLAWHATERAPTNRAQRIHELLDDLYQRAEQGTLDEAVARSELETMRDTLREEQGRKLFLGRAFSGIVDKARVTLMVYTEESESVSHELELPVHNFPHPLTVDDGNLDALPEIPPTAPVYSTREEHKLPTVELDDALMQERIKTIQWHEEGEGLDPNREHSGQIGWFYPPVQSDLFLKKEERAGALHVMGTFEFYDSQGDRVEAREPNENESEVVAFEYKEGDRGLGAVYPRRFGRLDYSPERFTETPVRVKGTLPMLVAPNLIKDSFAKDELPAGMTLNGNQLVIDYAVFEPREVAEVRDEHTERRNQVFVKDGQGYLAEIMQDTYFNNQPRRTPVDVYYFHGQPETVEIWYKGSTTVVDYEFDFELVSDGIQAH</sequence>
<organism evidence="1 2">
    <name type="scientific">Vreelandella neptunia</name>
    <dbReference type="NCBI Taxonomy" id="115551"/>
    <lineage>
        <taxon>Bacteria</taxon>
        <taxon>Pseudomonadati</taxon>
        <taxon>Pseudomonadota</taxon>
        <taxon>Gammaproteobacteria</taxon>
        <taxon>Oceanospirillales</taxon>
        <taxon>Halomonadaceae</taxon>
        <taxon>Vreelandella</taxon>
    </lineage>
</organism>
<evidence type="ECO:0000313" key="2">
    <source>
        <dbReference type="Proteomes" id="UP001324794"/>
    </source>
</evidence>
<accession>A0ABZ0YGK9</accession>
<reference evidence="1 2" key="1">
    <citation type="submission" date="2023-11" db="EMBL/GenBank/DDBJ databases">
        <title>MicrobeMod: A computational toolkit for identifying prokaryotic methylation and restriction-modification with nanopore sequencing.</title>
        <authorList>
            <person name="Crits-Christoph A."/>
            <person name="Kang S.C."/>
            <person name="Lee H."/>
            <person name="Ostrov N."/>
        </authorList>
    </citation>
    <scope>NUCLEOTIDE SEQUENCE [LARGE SCALE GENOMIC DNA]</scope>
    <source>
        <strain evidence="1 2">ATCC BAA-805</strain>
    </source>
</reference>
<keyword evidence="2" id="KW-1185">Reference proteome</keyword>
<name>A0ABZ0YGK9_9GAMM</name>
<dbReference type="PROSITE" id="PS51257">
    <property type="entry name" value="PROKAR_LIPOPROTEIN"/>
    <property type="match status" value="1"/>
</dbReference>
<gene>
    <name evidence="1" type="ORF">SR894_11850</name>
</gene>